<dbReference type="Proteomes" id="UP000230184">
    <property type="component" value="Unassembled WGS sequence"/>
</dbReference>
<organism evidence="1 2">
    <name type="scientific">Candidatus Roizmanbacteria bacterium CG07_land_8_20_14_0_80_34_15</name>
    <dbReference type="NCBI Taxonomy" id="1974849"/>
    <lineage>
        <taxon>Bacteria</taxon>
        <taxon>Candidatus Roizmaniibacteriota</taxon>
    </lineage>
</organism>
<gene>
    <name evidence="1" type="ORF">COT02_02060</name>
</gene>
<name>A0A2M6YUP4_9BACT</name>
<protein>
    <recommendedName>
        <fullName evidence="3">DUF4258 domain-containing protein</fullName>
    </recommendedName>
</protein>
<evidence type="ECO:0000313" key="1">
    <source>
        <dbReference type="EMBL" id="PIU37237.1"/>
    </source>
</evidence>
<dbReference type="EMBL" id="PEWY01000057">
    <property type="protein sequence ID" value="PIU37237.1"/>
    <property type="molecule type" value="Genomic_DNA"/>
</dbReference>
<evidence type="ECO:0000313" key="2">
    <source>
        <dbReference type="Proteomes" id="UP000230184"/>
    </source>
</evidence>
<dbReference type="Pfam" id="PF14076">
    <property type="entry name" value="DUF4258"/>
    <property type="match status" value="1"/>
</dbReference>
<reference evidence="2" key="1">
    <citation type="submission" date="2017-09" db="EMBL/GenBank/DDBJ databases">
        <title>Depth-based differentiation of microbial function through sediment-hosted aquifers and enrichment of novel symbionts in the deep terrestrial subsurface.</title>
        <authorList>
            <person name="Probst A.J."/>
            <person name="Ladd B."/>
            <person name="Jarett J.K."/>
            <person name="Geller-Mcgrath D.E."/>
            <person name="Sieber C.M.K."/>
            <person name="Emerson J.B."/>
            <person name="Anantharaman K."/>
            <person name="Thomas B.C."/>
            <person name="Malmstrom R."/>
            <person name="Stieglmeier M."/>
            <person name="Klingl A."/>
            <person name="Woyke T."/>
            <person name="Ryan C.M."/>
            <person name="Banfield J.F."/>
        </authorList>
    </citation>
    <scope>NUCLEOTIDE SEQUENCE [LARGE SCALE GENOMIC DNA]</scope>
</reference>
<accession>A0A2M6YUP4</accession>
<dbReference type="AlphaFoldDB" id="A0A2M6YUP4"/>
<sequence length="89" mass="10814">MKYVFTKHARERMVLRRISRKDILNTIKNNELKELDDGKENKIAFYKKWTEKFALKVVTIENEFEIKIITVHPIDRDRLKNIKNLIEIK</sequence>
<comment type="caution">
    <text evidence="1">The sequence shown here is derived from an EMBL/GenBank/DDBJ whole genome shotgun (WGS) entry which is preliminary data.</text>
</comment>
<proteinExistence type="predicted"/>
<evidence type="ECO:0008006" key="3">
    <source>
        <dbReference type="Google" id="ProtNLM"/>
    </source>
</evidence>
<dbReference type="InterPro" id="IPR025354">
    <property type="entry name" value="DUF4258"/>
</dbReference>